<proteinExistence type="predicted"/>
<evidence type="ECO:0000313" key="2">
    <source>
        <dbReference type="EMBL" id="KAF6829280.1"/>
    </source>
</evidence>
<dbReference type="AlphaFoldDB" id="A0A8H6NE57"/>
<feature type="region of interest" description="Disordered" evidence="1">
    <location>
        <begin position="77"/>
        <end position="97"/>
    </location>
</feature>
<comment type="caution">
    <text evidence="2">The sequence shown here is derived from an EMBL/GenBank/DDBJ whole genome shotgun (WGS) entry which is preliminary data.</text>
</comment>
<sequence length="351" mass="38216">MGALRLRWPGRQTGALQQHQRTVVLYGVPAPDPTALKRPTAPCGVVRISPSLSGRAKVPFSIRIIIIVDNITNPAATQPAPPSYHQHETSTARGRHSTRHDAVRVALYLAELDIAHHPILSATQSSQSATPTPFFSASWLPRPIPTPNKPDHNRQLHIAILESPGTLWMAGTLRAPDGHFAYPESGAILHLSIHHEEFESLAVARCSSNPSWQLIIHPRTPAPPPHMLPSIHDRSHTTGWAILHVEPCLPHAPTFCIRSVQSIGQGSLSTSFASAMYKPMSVDAVPRCDGGCVVSQVVTRRPLHETTAAAAPEPRCFEPRPASCRPLPCTAPVTLSFDRPPVNEADQHQHN</sequence>
<dbReference type="Proteomes" id="UP000654918">
    <property type="component" value="Unassembled WGS sequence"/>
</dbReference>
<gene>
    <name evidence="2" type="ORF">CPLU01_08044</name>
</gene>
<name>A0A8H6NE57_9PEZI</name>
<evidence type="ECO:0000256" key="1">
    <source>
        <dbReference type="SAM" id="MobiDB-lite"/>
    </source>
</evidence>
<organism evidence="2 3">
    <name type="scientific">Colletotrichum plurivorum</name>
    <dbReference type="NCBI Taxonomy" id="2175906"/>
    <lineage>
        <taxon>Eukaryota</taxon>
        <taxon>Fungi</taxon>
        <taxon>Dikarya</taxon>
        <taxon>Ascomycota</taxon>
        <taxon>Pezizomycotina</taxon>
        <taxon>Sordariomycetes</taxon>
        <taxon>Hypocreomycetidae</taxon>
        <taxon>Glomerellales</taxon>
        <taxon>Glomerellaceae</taxon>
        <taxon>Colletotrichum</taxon>
        <taxon>Colletotrichum orchidearum species complex</taxon>
    </lineage>
</organism>
<evidence type="ECO:0000313" key="3">
    <source>
        <dbReference type="Proteomes" id="UP000654918"/>
    </source>
</evidence>
<protein>
    <submittedName>
        <fullName evidence="2">Uncharacterized protein</fullName>
    </submittedName>
</protein>
<reference evidence="2" key="1">
    <citation type="journal article" date="2020" name="Phytopathology">
        <title>Genome Sequence Resources of Colletotrichum truncatum, C. plurivorum, C. musicola, and C. sojae: Four Species Pathogenic to Soybean (Glycine max).</title>
        <authorList>
            <person name="Rogerio F."/>
            <person name="Boufleur T.R."/>
            <person name="Ciampi-Guillardi M."/>
            <person name="Sukno S.A."/>
            <person name="Thon M.R."/>
            <person name="Massola Junior N.S."/>
            <person name="Baroncelli R."/>
        </authorList>
    </citation>
    <scope>NUCLEOTIDE SEQUENCE</scope>
    <source>
        <strain evidence="2">LFN00145</strain>
    </source>
</reference>
<dbReference type="EMBL" id="WIGO01000110">
    <property type="protein sequence ID" value="KAF6829280.1"/>
    <property type="molecule type" value="Genomic_DNA"/>
</dbReference>
<keyword evidence="3" id="KW-1185">Reference proteome</keyword>
<accession>A0A8H6NE57</accession>